<dbReference type="EMBL" id="SPHZ02000007">
    <property type="protein sequence ID" value="KAF0905330.1"/>
    <property type="molecule type" value="Genomic_DNA"/>
</dbReference>
<gene>
    <name evidence="1" type="ORF">E2562_003926</name>
</gene>
<accession>A0A6G1CYZ4</accession>
<organism evidence="1 2">
    <name type="scientific">Oryza meyeriana var. granulata</name>
    <dbReference type="NCBI Taxonomy" id="110450"/>
    <lineage>
        <taxon>Eukaryota</taxon>
        <taxon>Viridiplantae</taxon>
        <taxon>Streptophyta</taxon>
        <taxon>Embryophyta</taxon>
        <taxon>Tracheophyta</taxon>
        <taxon>Spermatophyta</taxon>
        <taxon>Magnoliopsida</taxon>
        <taxon>Liliopsida</taxon>
        <taxon>Poales</taxon>
        <taxon>Poaceae</taxon>
        <taxon>BOP clade</taxon>
        <taxon>Oryzoideae</taxon>
        <taxon>Oryzeae</taxon>
        <taxon>Oryzinae</taxon>
        <taxon>Oryza</taxon>
        <taxon>Oryza meyeriana</taxon>
    </lineage>
</organism>
<dbReference type="Proteomes" id="UP000479710">
    <property type="component" value="Unassembled WGS sequence"/>
</dbReference>
<sequence>MRGGFGVEAPLKDVAINLRVVVPTKCLTKCGNQIWSATQIPLPYRHTAIFSPSHDEARARTIALHA</sequence>
<keyword evidence="2" id="KW-1185">Reference proteome</keyword>
<evidence type="ECO:0000313" key="1">
    <source>
        <dbReference type="EMBL" id="KAF0905330.1"/>
    </source>
</evidence>
<evidence type="ECO:0000313" key="2">
    <source>
        <dbReference type="Proteomes" id="UP000479710"/>
    </source>
</evidence>
<reference evidence="1 2" key="1">
    <citation type="submission" date="2019-11" db="EMBL/GenBank/DDBJ databases">
        <title>Whole genome sequence of Oryza granulata.</title>
        <authorList>
            <person name="Li W."/>
        </authorList>
    </citation>
    <scope>NUCLEOTIDE SEQUENCE [LARGE SCALE GENOMIC DNA]</scope>
    <source>
        <strain evidence="2">cv. Menghai</strain>
        <tissue evidence="1">Leaf</tissue>
    </source>
</reference>
<name>A0A6G1CYZ4_9ORYZ</name>
<dbReference type="AlphaFoldDB" id="A0A6G1CYZ4"/>
<proteinExistence type="predicted"/>
<protein>
    <submittedName>
        <fullName evidence="1">Uncharacterized protein</fullName>
    </submittedName>
</protein>
<comment type="caution">
    <text evidence="1">The sequence shown here is derived from an EMBL/GenBank/DDBJ whole genome shotgun (WGS) entry which is preliminary data.</text>
</comment>